<feature type="coiled-coil region" evidence="1">
    <location>
        <begin position="183"/>
        <end position="217"/>
    </location>
</feature>
<feature type="region of interest" description="Disordered" evidence="2">
    <location>
        <begin position="1"/>
        <end position="72"/>
    </location>
</feature>
<organism evidence="3 4">
    <name type="scientific">Mucor saturninus</name>
    <dbReference type="NCBI Taxonomy" id="64648"/>
    <lineage>
        <taxon>Eukaryota</taxon>
        <taxon>Fungi</taxon>
        <taxon>Fungi incertae sedis</taxon>
        <taxon>Mucoromycota</taxon>
        <taxon>Mucoromycotina</taxon>
        <taxon>Mucoromycetes</taxon>
        <taxon>Mucorales</taxon>
        <taxon>Mucorineae</taxon>
        <taxon>Mucoraceae</taxon>
        <taxon>Mucor</taxon>
    </lineage>
</organism>
<reference evidence="3" key="1">
    <citation type="submission" date="2020-12" db="EMBL/GenBank/DDBJ databases">
        <title>Metabolic potential, ecology and presence of endohyphal bacteria is reflected in genomic diversity of Mucoromycotina.</title>
        <authorList>
            <person name="Muszewska A."/>
            <person name="Okrasinska A."/>
            <person name="Steczkiewicz K."/>
            <person name="Drgas O."/>
            <person name="Orlowska M."/>
            <person name="Perlinska-Lenart U."/>
            <person name="Aleksandrzak-Piekarczyk T."/>
            <person name="Szatraj K."/>
            <person name="Zielenkiewicz U."/>
            <person name="Pilsyk S."/>
            <person name="Malc E."/>
            <person name="Mieczkowski P."/>
            <person name="Kruszewska J.S."/>
            <person name="Biernat P."/>
            <person name="Pawlowska J."/>
        </authorList>
    </citation>
    <scope>NUCLEOTIDE SEQUENCE</scope>
    <source>
        <strain evidence="3">WA0000017839</strain>
    </source>
</reference>
<protein>
    <submittedName>
        <fullName evidence="3">Uncharacterized protein</fullName>
    </submittedName>
</protein>
<feature type="compositionally biased region" description="Polar residues" evidence="2">
    <location>
        <begin position="60"/>
        <end position="72"/>
    </location>
</feature>
<comment type="caution">
    <text evidence="3">The sequence shown here is derived from an EMBL/GenBank/DDBJ whole genome shotgun (WGS) entry which is preliminary data.</text>
</comment>
<dbReference type="EMBL" id="JAEPRD010000055">
    <property type="protein sequence ID" value="KAG2203015.1"/>
    <property type="molecule type" value="Genomic_DNA"/>
</dbReference>
<gene>
    <name evidence="3" type="ORF">INT47_013231</name>
</gene>
<name>A0A8H7V0V5_9FUNG</name>
<feature type="compositionally biased region" description="Basic and acidic residues" evidence="2">
    <location>
        <begin position="1"/>
        <end position="10"/>
    </location>
</feature>
<evidence type="ECO:0000313" key="4">
    <source>
        <dbReference type="Proteomes" id="UP000603453"/>
    </source>
</evidence>
<keyword evidence="1" id="KW-0175">Coiled coil</keyword>
<dbReference type="Proteomes" id="UP000603453">
    <property type="component" value="Unassembled WGS sequence"/>
</dbReference>
<evidence type="ECO:0000256" key="1">
    <source>
        <dbReference type="SAM" id="Coils"/>
    </source>
</evidence>
<sequence>MSDSYSRDDTPPEPSRASSTFSVRSIQTKREPSPSESQRSRVSKREESPKRRPKEEVIDLQTQPSSQVPTTRRANYTHSAHAKFVQKQKWGPLSTETMLDVKNILADAYENTLSAIPGSSQDNLDRRHREHLILCARSINKAIKRLSVPGEVDPSLLDPTTHELKIQHRKEFKEKKLMMGKAILQQERYEQNLRQKMEQLELLREKVQQEKQESIVQLLTTDVNQDYFQSLLRNPNGSTNRNSFM</sequence>
<proteinExistence type="predicted"/>
<accession>A0A8H7V0V5</accession>
<evidence type="ECO:0000256" key="2">
    <source>
        <dbReference type="SAM" id="MobiDB-lite"/>
    </source>
</evidence>
<keyword evidence="4" id="KW-1185">Reference proteome</keyword>
<dbReference type="AlphaFoldDB" id="A0A8H7V0V5"/>
<feature type="compositionally biased region" description="Polar residues" evidence="2">
    <location>
        <begin position="16"/>
        <end position="26"/>
    </location>
</feature>
<evidence type="ECO:0000313" key="3">
    <source>
        <dbReference type="EMBL" id="KAG2203015.1"/>
    </source>
</evidence>
<feature type="compositionally biased region" description="Basic and acidic residues" evidence="2">
    <location>
        <begin position="43"/>
        <end position="57"/>
    </location>
</feature>